<feature type="region of interest" description="Disordered" evidence="1">
    <location>
        <begin position="1"/>
        <end position="36"/>
    </location>
</feature>
<reference evidence="2" key="1">
    <citation type="submission" date="2019-08" db="EMBL/GenBank/DDBJ databases">
        <authorList>
            <person name="Kucharzyk K."/>
            <person name="Murdoch R.W."/>
            <person name="Higgins S."/>
            <person name="Loffler F."/>
        </authorList>
    </citation>
    <scope>NUCLEOTIDE SEQUENCE</scope>
</reference>
<sequence length="107" mass="12231">MPGGIHVEKGTDPQERAEKARRFRDSAPQDVEGQIRGKKPVVDEQLICFRPLIRFIKGRSPVPHIREHIHQKTIARGRPQGINDLYFSVRVVPRKFLRGNTGRIVSS</sequence>
<protein>
    <submittedName>
        <fullName evidence="2">Uncharacterized protein</fullName>
    </submittedName>
</protein>
<name>A0A644YUU8_9ZZZZ</name>
<comment type="caution">
    <text evidence="2">The sequence shown here is derived from an EMBL/GenBank/DDBJ whole genome shotgun (WGS) entry which is preliminary data.</text>
</comment>
<proteinExistence type="predicted"/>
<accession>A0A644YUU8</accession>
<feature type="compositionally biased region" description="Basic and acidic residues" evidence="1">
    <location>
        <begin position="1"/>
        <end position="27"/>
    </location>
</feature>
<dbReference type="EMBL" id="VSSQ01006344">
    <property type="protein sequence ID" value="MPM32380.1"/>
    <property type="molecule type" value="Genomic_DNA"/>
</dbReference>
<organism evidence="2">
    <name type="scientific">bioreactor metagenome</name>
    <dbReference type="NCBI Taxonomy" id="1076179"/>
    <lineage>
        <taxon>unclassified sequences</taxon>
        <taxon>metagenomes</taxon>
        <taxon>ecological metagenomes</taxon>
    </lineage>
</organism>
<gene>
    <name evidence="2" type="ORF">SDC9_78942</name>
</gene>
<dbReference type="AlphaFoldDB" id="A0A644YUU8"/>
<evidence type="ECO:0000313" key="2">
    <source>
        <dbReference type="EMBL" id="MPM32380.1"/>
    </source>
</evidence>
<evidence type="ECO:0000256" key="1">
    <source>
        <dbReference type="SAM" id="MobiDB-lite"/>
    </source>
</evidence>